<reference evidence="7 8" key="1">
    <citation type="journal article" date="2019" name="Int. J. Syst. Evol. Microbiol.">
        <title>The Global Catalogue of Microorganisms (GCM) 10K type strain sequencing project: providing services to taxonomists for standard genome sequencing and annotation.</title>
        <authorList>
            <consortium name="The Broad Institute Genomics Platform"/>
            <consortium name="The Broad Institute Genome Sequencing Center for Infectious Disease"/>
            <person name="Wu L."/>
            <person name="Ma J."/>
        </authorList>
    </citation>
    <scope>NUCLEOTIDE SEQUENCE [LARGE SCALE GENOMIC DNA]</scope>
    <source>
        <strain evidence="7 8">JCM 16082</strain>
    </source>
</reference>
<dbReference type="SUPFAM" id="SSF53448">
    <property type="entry name" value="Nucleotide-diphospho-sugar transferases"/>
    <property type="match status" value="1"/>
</dbReference>
<organism evidence="7 8">
    <name type="scientific">Gangjinia marincola</name>
    <dbReference type="NCBI Taxonomy" id="578463"/>
    <lineage>
        <taxon>Bacteria</taxon>
        <taxon>Pseudomonadati</taxon>
        <taxon>Bacteroidota</taxon>
        <taxon>Flavobacteriia</taxon>
        <taxon>Flavobacteriales</taxon>
        <taxon>Flavobacteriaceae</taxon>
        <taxon>Gangjinia</taxon>
    </lineage>
</organism>
<keyword evidence="3" id="KW-0328">Glycosyltransferase</keyword>
<keyword evidence="2" id="KW-1003">Cell membrane</keyword>
<evidence type="ECO:0000256" key="5">
    <source>
        <dbReference type="ARBA" id="ARBA00023136"/>
    </source>
</evidence>
<protein>
    <submittedName>
        <fullName evidence="7">TIGR04283 family arsenosugar biosynthesis glycosyltransferase</fullName>
    </submittedName>
</protein>
<comment type="caution">
    <text evidence="7">The sequence shown here is derived from an EMBL/GenBank/DDBJ whole genome shotgun (WGS) entry which is preliminary data.</text>
</comment>
<dbReference type="InterPro" id="IPR001173">
    <property type="entry name" value="Glyco_trans_2-like"/>
</dbReference>
<evidence type="ECO:0000256" key="4">
    <source>
        <dbReference type="ARBA" id="ARBA00022679"/>
    </source>
</evidence>
<dbReference type="CDD" id="cd02522">
    <property type="entry name" value="GT_2_like_a"/>
    <property type="match status" value="1"/>
</dbReference>
<dbReference type="PANTHER" id="PTHR43646:SF2">
    <property type="entry name" value="GLYCOSYLTRANSFERASE 2-LIKE DOMAIN-CONTAINING PROTEIN"/>
    <property type="match status" value="1"/>
</dbReference>
<evidence type="ECO:0000256" key="3">
    <source>
        <dbReference type="ARBA" id="ARBA00022676"/>
    </source>
</evidence>
<evidence type="ECO:0000259" key="6">
    <source>
        <dbReference type="Pfam" id="PF00535"/>
    </source>
</evidence>
<proteinExistence type="predicted"/>
<dbReference type="Proteomes" id="UP001500507">
    <property type="component" value="Unassembled WGS sequence"/>
</dbReference>
<keyword evidence="5" id="KW-0472">Membrane</keyword>
<evidence type="ECO:0000256" key="1">
    <source>
        <dbReference type="ARBA" id="ARBA00004236"/>
    </source>
</evidence>
<evidence type="ECO:0000313" key="8">
    <source>
        <dbReference type="Proteomes" id="UP001500507"/>
    </source>
</evidence>
<evidence type="ECO:0000313" key="7">
    <source>
        <dbReference type="EMBL" id="GAA0872410.1"/>
    </source>
</evidence>
<evidence type="ECO:0000256" key="2">
    <source>
        <dbReference type="ARBA" id="ARBA00022475"/>
    </source>
</evidence>
<dbReference type="PANTHER" id="PTHR43646">
    <property type="entry name" value="GLYCOSYLTRANSFERASE"/>
    <property type="match status" value="1"/>
</dbReference>
<dbReference type="RefSeq" id="WP_343765715.1">
    <property type="nucleotide sequence ID" value="NZ_BAAAFG010000015.1"/>
</dbReference>
<dbReference type="EMBL" id="BAAAFG010000015">
    <property type="protein sequence ID" value="GAA0872410.1"/>
    <property type="molecule type" value="Genomic_DNA"/>
</dbReference>
<sequence length="238" mass="27952">MTISIIIPTYNEAEAIYEQLERIKHHLKEPELTEIILVDGQSTDETPVQIKRFIKNSKVAPFSIKLEHAEKGRAKQLNYGARKATGELLYFLHADTFTFKKFDKKIKTAVANGLDAGCFRLKFDQNHPLLKISEWFTRFNWKICRGGDQSLFVKKNIFNALNGFNEDYTIYEDCEFVNRLYDNGKFRVLPFTVTTSSRRYLKHGMYRLQFHFAVIHAKYWLGYSPTSLKNYYLKHISQ</sequence>
<dbReference type="InterPro" id="IPR029044">
    <property type="entry name" value="Nucleotide-diphossugar_trans"/>
</dbReference>
<dbReference type="InterPro" id="IPR026461">
    <property type="entry name" value="Trfase_2_rSAM/seldom_assoc"/>
</dbReference>
<accession>A0ABN1MHF4</accession>
<feature type="domain" description="Glycosyltransferase 2-like" evidence="6">
    <location>
        <begin position="4"/>
        <end position="114"/>
    </location>
</feature>
<keyword evidence="8" id="KW-1185">Reference proteome</keyword>
<name>A0ABN1MHF4_9FLAO</name>
<dbReference type="Pfam" id="PF00535">
    <property type="entry name" value="Glycos_transf_2"/>
    <property type="match status" value="1"/>
</dbReference>
<dbReference type="Gene3D" id="3.90.550.10">
    <property type="entry name" value="Spore Coat Polysaccharide Biosynthesis Protein SpsA, Chain A"/>
    <property type="match status" value="1"/>
</dbReference>
<dbReference type="NCBIfam" id="TIGR04283">
    <property type="entry name" value="glyco_like_mftF"/>
    <property type="match status" value="1"/>
</dbReference>
<comment type="subcellular location">
    <subcellularLocation>
        <location evidence="1">Cell membrane</location>
    </subcellularLocation>
</comment>
<gene>
    <name evidence="7" type="ORF">GCM10009117_15570</name>
</gene>
<keyword evidence="4" id="KW-0808">Transferase</keyword>